<reference evidence="3" key="2">
    <citation type="submission" date="2020-05" db="UniProtKB">
        <authorList>
            <consortium name="EnsemblMetazoa"/>
        </authorList>
    </citation>
    <scope>IDENTIFICATION</scope>
    <source>
        <strain evidence="3">wikel</strain>
    </source>
</reference>
<dbReference type="InParanoid" id="B7PAQ1"/>
<dbReference type="Proteomes" id="UP000001555">
    <property type="component" value="Unassembled WGS sequence"/>
</dbReference>
<gene>
    <name evidence="2" type="ORF">IscW_ISCW002543</name>
</gene>
<feature type="compositionally biased region" description="Low complexity" evidence="1">
    <location>
        <begin position="15"/>
        <end position="31"/>
    </location>
</feature>
<reference evidence="2 4" key="1">
    <citation type="submission" date="2008-03" db="EMBL/GenBank/DDBJ databases">
        <title>Annotation of Ixodes scapularis.</title>
        <authorList>
            <consortium name="Ixodes scapularis Genome Project Consortium"/>
            <person name="Caler E."/>
            <person name="Hannick L.I."/>
            <person name="Bidwell S."/>
            <person name="Joardar V."/>
            <person name="Thiagarajan M."/>
            <person name="Amedeo P."/>
            <person name="Galinsky K.J."/>
            <person name="Schobel S."/>
            <person name="Inman J."/>
            <person name="Hostetler J."/>
            <person name="Miller J."/>
            <person name="Hammond M."/>
            <person name="Megy K."/>
            <person name="Lawson D."/>
            <person name="Kodira C."/>
            <person name="Sutton G."/>
            <person name="Meyer J."/>
            <person name="Hill C.A."/>
            <person name="Birren B."/>
            <person name="Nene V."/>
            <person name="Collins F."/>
            <person name="Alarcon-Chaidez F."/>
            <person name="Wikel S."/>
            <person name="Strausberg R."/>
        </authorList>
    </citation>
    <scope>NUCLEOTIDE SEQUENCE [LARGE SCALE GENOMIC DNA]</scope>
    <source>
        <strain evidence="4">Wikel</strain>
        <strain evidence="2">Wikel colony</strain>
    </source>
</reference>
<keyword evidence="4" id="KW-1185">Reference proteome</keyword>
<dbReference type="VEuPathDB" id="VectorBase:ISCW002543"/>
<protein>
    <submittedName>
        <fullName evidence="2 3">Uncharacterized protein</fullName>
    </submittedName>
</protein>
<evidence type="ECO:0000313" key="4">
    <source>
        <dbReference type="Proteomes" id="UP000001555"/>
    </source>
</evidence>
<dbReference type="EMBL" id="DS672465">
    <property type="protein sequence ID" value="EEC03673.1"/>
    <property type="molecule type" value="Genomic_DNA"/>
</dbReference>
<dbReference type="EMBL" id="ABJB010071717">
    <property type="status" value="NOT_ANNOTATED_CDS"/>
    <property type="molecule type" value="Genomic_DNA"/>
</dbReference>
<proteinExistence type="predicted"/>
<evidence type="ECO:0000313" key="3">
    <source>
        <dbReference type="EnsemblMetazoa" id="ISCW002543-PA"/>
    </source>
</evidence>
<organism>
    <name type="scientific">Ixodes scapularis</name>
    <name type="common">Black-legged tick</name>
    <name type="synonym">Deer tick</name>
    <dbReference type="NCBI Taxonomy" id="6945"/>
    <lineage>
        <taxon>Eukaryota</taxon>
        <taxon>Metazoa</taxon>
        <taxon>Ecdysozoa</taxon>
        <taxon>Arthropoda</taxon>
        <taxon>Chelicerata</taxon>
        <taxon>Arachnida</taxon>
        <taxon>Acari</taxon>
        <taxon>Parasitiformes</taxon>
        <taxon>Ixodida</taxon>
        <taxon>Ixodoidea</taxon>
        <taxon>Ixodidae</taxon>
        <taxon>Ixodinae</taxon>
        <taxon>Ixodes</taxon>
    </lineage>
</organism>
<evidence type="ECO:0000313" key="2">
    <source>
        <dbReference type="EMBL" id="EEC03673.1"/>
    </source>
</evidence>
<name>B7PAQ1_IXOSC</name>
<dbReference type="EnsemblMetazoa" id="ISCW002543-RA">
    <property type="protein sequence ID" value="ISCW002543-PA"/>
    <property type="gene ID" value="ISCW002543"/>
</dbReference>
<feature type="compositionally biased region" description="Polar residues" evidence="1">
    <location>
        <begin position="1"/>
        <end position="10"/>
    </location>
</feature>
<dbReference type="PaxDb" id="6945-B7PAQ1"/>
<dbReference type="HOGENOM" id="CLU_2944235_0_0_1"/>
<accession>B7PAQ1</accession>
<feature type="region of interest" description="Disordered" evidence="1">
    <location>
        <begin position="1"/>
        <end position="31"/>
    </location>
</feature>
<sequence>MLVENTSQPWHTLFTRPSSPESESTSRASPSVTVWWSWNPCWTMQTTSTSSGLWTTTRPK</sequence>
<evidence type="ECO:0000256" key="1">
    <source>
        <dbReference type="SAM" id="MobiDB-lite"/>
    </source>
</evidence>
<dbReference type="AlphaFoldDB" id="B7PAQ1"/>